<keyword evidence="3" id="KW-1185">Reference proteome</keyword>
<evidence type="ECO:0000256" key="1">
    <source>
        <dbReference type="SAM" id="MobiDB-lite"/>
    </source>
</evidence>
<proteinExistence type="predicted"/>
<name>A0ABN8QHU0_9CNID</name>
<protein>
    <submittedName>
        <fullName evidence="2">Uncharacterized protein</fullName>
    </submittedName>
</protein>
<feature type="compositionally biased region" description="Basic and acidic residues" evidence="1">
    <location>
        <begin position="13"/>
        <end position="29"/>
    </location>
</feature>
<accession>A0ABN8QHU0</accession>
<dbReference type="EMBL" id="CALNXI010001278">
    <property type="protein sequence ID" value="CAH3163019.1"/>
    <property type="molecule type" value="Genomic_DNA"/>
</dbReference>
<gene>
    <name evidence="2" type="ORF">PEVE_00004461</name>
</gene>
<evidence type="ECO:0000313" key="2">
    <source>
        <dbReference type="EMBL" id="CAH3163019.1"/>
    </source>
</evidence>
<organism evidence="2 3">
    <name type="scientific">Porites evermanni</name>
    <dbReference type="NCBI Taxonomy" id="104178"/>
    <lineage>
        <taxon>Eukaryota</taxon>
        <taxon>Metazoa</taxon>
        <taxon>Cnidaria</taxon>
        <taxon>Anthozoa</taxon>
        <taxon>Hexacorallia</taxon>
        <taxon>Scleractinia</taxon>
        <taxon>Fungiina</taxon>
        <taxon>Poritidae</taxon>
        <taxon>Porites</taxon>
    </lineage>
</organism>
<comment type="caution">
    <text evidence="2">The sequence shown here is derived from an EMBL/GenBank/DDBJ whole genome shotgun (WGS) entry which is preliminary data.</text>
</comment>
<feature type="region of interest" description="Disordered" evidence="1">
    <location>
        <begin position="1"/>
        <end position="29"/>
    </location>
</feature>
<dbReference type="Proteomes" id="UP001159427">
    <property type="component" value="Unassembled WGS sequence"/>
</dbReference>
<sequence>MEEGDVGLCQRKNPSDKHHSGAQKHDEENVYRQETNVLEHISENHMKGSHLPGKSYFISDDMSYVFETFVQDTMNRPDKSFQHRKHRKRGVRQKTFSMQIGIHGRLKVPCHTVTVIYDINNNDIITAFPTI</sequence>
<reference evidence="2 3" key="1">
    <citation type="submission" date="2022-05" db="EMBL/GenBank/DDBJ databases">
        <authorList>
            <consortium name="Genoscope - CEA"/>
            <person name="William W."/>
        </authorList>
    </citation>
    <scope>NUCLEOTIDE SEQUENCE [LARGE SCALE GENOMIC DNA]</scope>
</reference>
<evidence type="ECO:0000313" key="3">
    <source>
        <dbReference type="Proteomes" id="UP001159427"/>
    </source>
</evidence>